<name>A0A9D7XSG7_9BACT</name>
<evidence type="ECO:0000313" key="2">
    <source>
        <dbReference type="Proteomes" id="UP000808337"/>
    </source>
</evidence>
<accession>A0A9D7XSG7</accession>
<sequence length="217" mass="24813">MIRKIISTGIFFILIGSMLKAQTDETKFYHWSFGISAGDILHSLFNTENANRSYAAFVLEYAGPHYAIQAGFRPGYNTSNTSHDGFSDRDVTDKLSFSGHLNLTRSVYADPRWDLRAGLKYDGGWSKEDIINDSGFDRVTTRRLEWNAGGGAVVDIRYRIHQRISLGTEASLIYSYNQSELQQHFTNFPDFDTTKDKITGHKINVLEPMTIYMRFHF</sequence>
<dbReference type="EMBL" id="JADKGY010000032">
    <property type="protein sequence ID" value="MBK9985016.1"/>
    <property type="molecule type" value="Genomic_DNA"/>
</dbReference>
<evidence type="ECO:0000313" key="1">
    <source>
        <dbReference type="EMBL" id="MBK9985016.1"/>
    </source>
</evidence>
<organism evidence="1 2">
    <name type="scientific">Candidatus Opimibacter skivensis</name>
    <dbReference type="NCBI Taxonomy" id="2982028"/>
    <lineage>
        <taxon>Bacteria</taxon>
        <taxon>Pseudomonadati</taxon>
        <taxon>Bacteroidota</taxon>
        <taxon>Saprospiria</taxon>
        <taxon>Saprospirales</taxon>
        <taxon>Saprospiraceae</taxon>
        <taxon>Candidatus Opimibacter</taxon>
    </lineage>
</organism>
<proteinExistence type="predicted"/>
<dbReference type="AlphaFoldDB" id="A0A9D7XSG7"/>
<dbReference type="Proteomes" id="UP000808337">
    <property type="component" value="Unassembled WGS sequence"/>
</dbReference>
<protein>
    <submittedName>
        <fullName evidence="1">Uncharacterized protein</fullName>
    </submittedName>
</protein>
<gene>
    <name evidence="1" type="ORF">IPP15_22085</name>
</gene>
<reference evidence="1 2" key="1">
    <citation type="submission" date="2020-10" db="EMBL/GenBank/DDBJ databases">
        <title>Connecting structure to function with the recovery of over 1000 high-quality activated sludge metagenome-assembled genomes encoding full-length rRNA genes using long-read sequencing.</title>
        <authorList>
            <person name="Singleton C.M."/>
            <person name="Petriglieri F."/>
            <person name="Kristensen J.M."/>
            <person name="Kirkegaard R.H."/>
            <person name="Michaelsen T.Y."/>
            <person name="Andersen M.H."/>
            <person name="Karst S.M."/>
            <person name="Dueholm M.S."/>
            <person name="Nielsen P.H."/>
            <person name="Albertsen M."/>
        </authorList>
    </citation>
    <scope>NUCLEOTIDE SEQUENCE [LARGE SCALE GENOMIC DNA]</scope>
    <source>
        <strain evidence="1">Ribe_18-Q3-R11-54_MAXAC.273</strain>
    </source>
</reference>
<comment type="caution">
    <text evidence="1">The sequence shown here is derived from an EMBL/GenBank/DDBJ whole genome shotgun (WGS) entry which is preliminary data.</text>
</comment>